<gene>
    <name evidence="1" type="ORF">CLODIP_2_CD15733</name>
</gene>
<evidence type="ECO:0000313" key="1">
    <source>
        <dbReference type="EMBL" id="CAB3361566.1"/>
    </source>
</evidence>
<accession>A0A8S1C2V8</accession>
<sequence>MTGSSPDSRNRASLLERGAELHVVRGAVAGAEISRSRGTAVLSNRREPFLAPSAGDAHCCAERPAAIRTQFVTGFR</sequence>
<comment type="caution">
    <text evidence="1">The sequence shown here is derived from an EMBL/GenBank/DDBJ whole genome shotgun (WGS) entry which is preliminary data.</text>
</comment>
<reference evidence="1 2" key="1">
    <citation type="submission" date="2020-04" db="EMBL/GenBank/DDBJ databases">
        <authorList>
            <person name="Alioto T."/>
            <person name="Alioto T."/>
            <person name="Gomez Garrido J."/>
        </authorList>
    </citation>
    <scope>NUCLEOTIDE SEQUENCE [LARGE SCALE GENOMIC DNA]</scope>
</reference>
<proteinExistence type="predicted"/>
<evidence type="ECO:0000313" key="2">
    <source>
        <dbReference type="Proteomes" id="UP000494165"/>
    </source>
</evidence>
<dbReference type="EMBL" id="CADEPI010000006">
    <property type="protein sequence ID" value="CAB3361566.1"/>
    <property type="molecule type" value="Genomic_DNA"/>
</dbReference>
<dbReference type="Proteomes" id="UP000494165">
    <property type="component" value="Unassembled WGS sequence"/>
</dbReference>
<name>A0A8S1C2V8_9INSE</name>
<organism evidence="1 2">
    <name type="scientific">Cloeon dipterum</name>
    <dbReference type="NCBI Taxonomy" id="197152"/>
    <lineage>
        <taxon>Eukaryota</taxon>
        <taxon>Metazoa</taxon>
        <taxon>Ecdysozoa</taxon>
        <taxon>Arthropoda</taxon>
        <taxon>Hexapoda</taxon>
        <taxon>Insecta</taxon>
        <taxon>Pterygota</taxon>
        <taxon>Palaeoptera</taxon>
        <taxon>Ephemeroptera</taxon>
        <taxon>Pisciforma</taxon>
        <taxon>Baetidae</taxon>
        <taxon>Cloeon</taxon>
    </lineage>
</organism>
<protein>
    <submittedName>
        <fullName evidence="1">Uncharacterized protein</fullName>
    </submittedName>
</protein>
<dbReference type="AlphaFoldDB" id="A0A8S1C2V8"/>
<keyword evidence="2" id="KW-1185">Reference proteome</keyword>